<organism evidence="1 2">
    <name type="scientific">Panicum virgatum</name>
    <name type="common">Blackwell switchgrass</name>
    <dbReference type="NCBI Taxonomy" id="38727"/>
    <lineage>
        <taxon>Eukaryota</taxon>
        <taxon>Viridiplantae</taxon>
        <taxon>Streptophyta</taxon>
        <taxon>Embryophyta</taxon>
        <taxon>Tracheophyta</taxon>
        <taxon>Spermatophyta</taxon>
        <taxon>Magnoliopsida</taxon>
        <taxon>Liliopsida</taxon>
        <taxon>Poales</taxon>
        <taxon>Poaceae</taxon>
        <taxon>PACMAD clade</taxon>
        <taxon>Panicoideae</taxon>
        <taxon>Panicodae</taxon>
        <taxon>Paniceae</taxon>
        <taxon>Panicinae</taxon>
        <taxon>Panicum</taxon>
        <taxon>Panicum sect. Hiantes</taxon>
    </lineage>
</organism>
<dbReference type="Proteomes" id="UP000823388">
    <property type="component" value="Chromosome 8K"/>
</dbReference>
<dbReference type="Gene3D" id="2.40.50.140">
    <property type="entry name" value="Nucleic acid-binding proteins"/>
    <property type="match status" value="1"/>
</dbReference>
<dbReference type="EMBL" id="CM029051">
    <property type="protein sequence ID" value="KAG2561433.1"/>
    <property type="molecule type" value="Genomic_DNA"/>
</dbReference>
<accession>A0A8T0PHN4</accession>
<proteinExistence type="predicted"/>
<dbReference type="PANTHER" id="PTHR47165:SF4">
    <property type="entry name" value="OS03G0429900 PROTEIN"/>
    <property type="match status" value="1"/>
</dbReference>
<comment type="caution">
    <text evidence="1">The sequence shown here is derived from an EMBL/GenBank/DDBJ whole genome shotgun (WGS) entry which is preliminary data.</text>
</comment>
<name>A0A8T0PHN4_PANVG</name>
<protein>
    <submittedName>
        <fullName evidence="1">Uncharacterized protein</fullName>
    </submittedName>
</protein>
<reference evidence="1" key="1">
    <citation type="submission" date="2020-05" db="EMBL/GenBank/DDBJ databases">
        <title>WGS assembly of Panicum virgatum.</title>
        <authorList>
            <person name="Lovell J.T."/>
            <person name="Jenkins J."/>
            <person name="Shu S."/>
            <person name="Juenger T.E."/>
            <person name="Schmutz J."/>
        </authorList>
    </citation>
    <scope>NUCLEOTIDE SEQUENCE</scope>
    <source>
        <strain evidence="1">AP13</strain>
    </source>
</reference>
<keyword evidence="2" id="KW-1185">Reference proteome</keyword>
<dbReference type="InterPro" id="IPR012340">
    <property type="entry name" value="NA-bd_OB-fold"/>
</dbReference>
<evidence type="ECO:0000313" key="2">
    <source>
        <dbReference type="Proteomes" id="UP000823388"/>
    </source>
</evidence>
<dbReference type="AlphaFoldDB" id="A0A8T0PHN4"/>
<sequence>MRSKSADLLISIDGIIIDENAQWCKITVPKKLAKQFRPLLAQGQGSVYIFTNLIAVDTKQRTNIYHHQDYMLQFQPNSKVHRLDSRGDKIPRYAFNCCPFDQLSSKDITSKPLLEQTQELQLWGEHGETFNEAEFLEKTKQGIIVAIFAGLTAGSFKGVTQASSSSATQILIDLDIPQITEFCTSYKWEAPSLQQHAPQVLQLSPIQAAGQIYTLDKIIELPATSFQGGATYSSIAKISVIVPCTKWYYKACRSCKVGYGSISEEPRCDCPAPQPMPM</sequence>
<evidence type="ECO:0000313" key="1">
    <source>
        <dbReference type="EMBL" id="KAG2561433.1"/>
    </source>
</evidence>
<gene>
    <name evidence="1" type="ORF">PVAP13_8KG213703</name>
</gene>
<dbReference type="PANTHER" id="PTHR47165">
    <property type="entry name" value="OS03G0429900 PROTEIN"/>
    <property type="match status" value="1"/>
</dbReference>
<dbReference type="SUPFAM" id="SSF50249">
    <property type="entry name" value="Nucleic acid-binding proteins"/>
    <property type="match status" value="1"/>
</dbReference>
<dbReference type="CDD" id="cd04481">
    <property type="entry name" value="RPA1_DBD_B_like"/>
    <property type="match status" value="1"/>
</dbReference>